<dbReference type="SUPFAM" id="SSF54001">
    <property type="entry name" value="Cysteine proteinases"/>
    <property type="match status" value="1"/>
</dbReference>
<dbReference type="InterPro" id="IPR021878">
    <property type="entry name" value="TgpA_N"/>
</dbReference>
<feature type="transmembrane region" description="Helical" evidence="2">
    <location>
        <begin position="129"/>
        <end position="149"/>
    </location>
</feature>
<name>A0ABX8D0S0_9CELL</name>
<reference evidence="4 5" key="1">
    <citation type="submission" date="2021-05" db="EMBL/GenBank/DDBJ databases">
        <title>Novel species in genus Cellulomonas.</title>
        <authorList>
            <person name="Zhang G."/>
        </authorList>
    </citation>
    <scope>NUCLEOTIDE SEQUENCE [LARGE SCALE GENOMIC DNA]</scope>
    <source>
        <strain evidence="5">zg-ZUI222</strain>
    </source>
</reference>
<feature type="transmembrane region" description="Helical" evidence="2">
    <location>
        <begin position="67"/>
        <end position="87"/>
    </location>
</feature>
<organism evidence="4 5">
    <name type="scientific">Cellulomonas wangleii</name>
    <dbReference type="NCBI Taxonomy" id="2816956"/>
    <lineage>
        <taxon>Bacteria</taxon>
        <taxon>Bacillati</taxon>
        <taxon>Actinomycetota</taxon>
        <taxon>Actinomycetes</taxon>
        <taxon>Micrococcales</taxon>
        <taxon>Cellulomonadaceae</taxon>
        <taxon>Cellulomonas</taxon>
    </lineage>
</organism>
<feature type="transmembrane region" description="Helical" evidence="2">
    <location>
        <begin position="610"/>
        <end position="634"/>
    </location>
</feature>
<proteinExistence type="predicted"/>
<feature type="compositionally biased region" description="Low complexity" evidence="1">
    <location>
        <begin position="787"/>
        <end position="796"/>
    </location>
</feature>
<evidence type="ECO:0000256" key="1">
    <source>
        <dbReference type="SAM" id="MobiDB-lite"/>
    </source>
</evidence>
<dbReference type="InterPro" id="IPR002931">
    <property type="entry name" value="Transglutaminase-like"/>
</dbReference>
<dbReference type="SMART" id="SM00460">
    <property type="entry name" value="TGc"/>
    <property type="match status" value="1"/>
</dbReference>
<feature type="transmembrane region" description="Helical" evidence="2">
    <location>
        <begin position="210"/>
        <end position="232"/>
    </location>
</feature>
<keyword evidence="2" id="KW-1133">Transmembrane helix</keyword>
<protein>
    <submittedName>
        <fullName evidence="4">Transglutaminase domain-containing protein</fullName>
    </submittedName>
</protein>
<evidence type="ECO:0000313" key="5">
    <source>
        <dbReference type="Proteomes" id="UP000677804"/>
    </source>
</evidence>
<keyword evidence="2" id="KW-0812">Transmembrane</keyword>
<evidence type="ECO:0000256" key="2">
    <source>
        <dbReference type="SAM" id="Phobius"/>
    </source>
</evidence>
<dbReference type="InterPro" id="IPR052901">
    <property type="entry name" value="Bact_TGase-like"/>
</dbReference>
<dbReference type="Proteomes" id="UP000677804">
    <property type="component" value="Chromosome"/>
</dbReference>
<feature type="domain" description="Transglutaminase-like" evidence="3">
    <location>
        <begin position="470"/>
        <end position="550"/>
    </location>
</feature>
<dbReference type="RefSeq" id="WP_207341060.1">
    <property type="nucleotide sequence ID" value="NZ_CP074405.1"/>
</dbReference>
<feature type="transmembrane region" description="Helical" evidence="2">
    <location>
        <begin position="156"/>
        <end position="175"/>
    </location>
</feature>
<gene>
    <name evidence="4" type="ORF">KG103_11215</name>
</gene>
<dbReference type="PANTHER" id="PTHR42736:SF1">
    <property type="entry name" value="PROTEIN-GLUTAMINE GAMMA-GLUTAMYLTRANSFERASE"/>
    <property type="match status" value="1"/>
</dbReference>
<feature type="transmembrane region" description="Helical" evidence="2">
    <location>
        <begin position="43"/>
        <end position="62"/>
    </location>
</feature>
<feature type="compositionally biased region" description="Basic residues" evidence="1">
    <location>
        <begin position="797"/>
        <end position="814"/>
    </location>
</feature>
<dbReference type="Pfam" id="PF01841">
    <property type="entry name" value="Transglut_core"/>
    <property type="match status" value="1"/>
</dbReference>
<dbReference type="InterPro" id="IPR038765">
    <property type="entry name" value="Papain-like_cys_pep_sf"/>
</dbReference>
<feature type="transmembrane region" description="Helical" evidence="2">
    <location>
        <begin position="20"/>
        <end position="37"/>
    </location>
</feature>
<dbReference type="Pfam" id="PF11992">
    <property type="entry name" value="TgpA_N"/>
    <property type="match status" value="1"/>
</dbReference>
<evidence type="ECO:0000313" key="4">
    <source>
        <dbReference type="EMBL" id="QVI61086.1"/>
    </source>
</evidence>
<sequence length="814" mass="84332">MRPGQRIGVREPADAVRDVLVLTVATALALTPLLPAYGSSAVLPALVGGVVLGATVTVVGALRRWSAVVVVAALVGAYALAGGALAAPTTTVGGVVPTPTTVLALARGAASTWKQVLTLQPPVGAGGTLLVAAYLLALVGTAAALALTLRVRRPAVAALAALVPVLVLVGAIVLGTRQPPVPPAVAGTALAVLGLTWASWRTGRWRPRRVVATGALAAVALTGGLLGGPLVVADEPRVVVRDEIVPPFDPRDYPSPLAAFRRLVKLDETVLLTVDGLPEGARVRLATFDRYDGVVFNVAGDGTAQASGEFRRVGDRIEVPVDGERARVEVTVGALQGVWLPTVGYAAAIDLGRATGDLRYNDATGGAVVTSGLREGMTYALDVVVPPVPGADDIGDAGAGPVVQPASRDVQAVSVAATDIARDAGTAVQITEAIAVHLAEQGYFSHGITDAGDHPSLSGHGAARLADLVAGDLMVGDGEQYAAAAALMIHEMGLPARVVLGFVPGSGDDDGEGVAPTDEDGAVEIRGRDVQAWVEVAFAGHGWVPFDVTPPRSRTPEQEQEETDTDPQPQVVQPPALPPDRVTPPDDDTEQPQTEDPAQDDSGLAVWLRVAAWVGIGLGGVLLLLSPVLVVLALKWRRRRRRRRAADPVRRVAGGWDEVVDAARDMGGAPPPAATRREAARAWALSLMAGHPAVAARVEALARRADRAVFAAGTPERSEIEAYWADVDAAVAELRRTLPWRGRVRSQASLASLRAAGGRQSRGPRTPRGVDGRPAEVPAGGRGAGGRASAPPGTTRRATRHGRSRRTRRARGER</sequence>
<keyword evidence="5" id="KW-1185">Reference proteome</keyword>
<dbReference type="PANTHER" id="PTHR42736">
    <property type="entry name" value="PROTEIN-GLUTAMINE GAMMA-GLUTAMYLTRANSFERASE"/>
    <property type="match status" value="1"/>
</dbReference>
<feature type="region of interest" description="Disordered" evidence="1">
    <location>
        <begin position="751"/>
        <end position="814"/>
    </location>
</feature>
<accession>A0ABX8D0S0</accession>
<feature type="transmembrane region" description="Helical" evidence="2">
    <location>
        <begin position="181"/>
        <end position="198"/>
    </location>
</feature>
<feature type="region of interest" description="Disordered" evidence="1">
    <location>
        <begin position="545"/>
        <end position="601"/>
    </location>
</feature>
<dbReference type="EMBL" id="CP074405">
    <property type="protein sequence ID" value="QVI61086.1"/>
    <property type="molecule type" value="Genomic_DNA"/>
</dbReference>
<evidence type="ECO:0000259" key="3">
    <source>
        <dbReference type="SMART" id="SM00460"/>
    </source>
</evidence>
<dbReference type="Gene3D" id="3.10.620.30">
    <property type="match status" value="1"/>
</dbReference>
<keyword evidence="2" id="KW-0472">Membrane</keyword>